<organism evidence="2 3">
    <name type="scientific">Yersinia aldovae</name>
    <dbReference type="NCBI Taxonomy" id="29483"/>
    <lineage>
        <taxon>Bacteria</taxon>
        <taxon>Pseudomonadati</taxon>
        <taxon>Pseudomonadota</taxon>
        <taxon>Gammaproteobacteria</taxon>
        <taxon>Enterobacterales</taxon>
        <taxon>Yersiniaceae</taxon>
        <taxon>Yersinia</taxon>
    </lineage>
</organism>
<dbReference type="STRING" id="1453495.AT01_1110"/>
<dbReference type="EMBL" id="CQEJ01000012">
    <property type="protein sequence ID" value="CNL19742.1"/>
    <property type="molecule type" value="Genomic_DNA"/>
</dbReference>
<proteinExistence type="predicted"/>
<gene>
    <name evidence="2" type="ORF">ERS137965_02335</name>
</gene>
<keyword evidence="1" id="KW-0175">Coiled coil</keyword>
<feature type="coiled-coil region" evidence="1">
    <location>
        <begin position="23"/>
        <end position="50"/>
    </location>
</feature>
<evidence type="ECO:0000256" key="1">
    <source>
        <dbReference type="SAM" id="Coils"/>
    </source>
</evidence>
<reference evidence="2 3" key="1">
    <citation type="submission" date="2015-03" db="EMBL/GenBank/DDBJ databases">
        <authorList>
            <person name="Murphy D."/>
        </authorList>
    </citation>
    <scope>NUCLEOTIDE SEQUENCE [LARGE SCALE GENOMIC DNA]</scope>
    <source>
        <strain evidence="2 3">IP06005</strain>
    </source>
</reference>
<protein>
    <submittedName>
        <fullName evidence="2">Type III secretion system protein SsaO</fullName>
    </submittedName>
</protein>
<sequence>MQYRRTAATATLSDGQLMLHCLLKIKERREDRLRRQMAELTRQHMQTEVMQNQCQVRRTELAQLQNQLLTWSGTLPANELLEQKQKMGSLFHEVHSMALQQCTLSDTQKQLQQRLDVLHQELIIIMKKKEKIRGLLNNEYY</sequence>
<accession>A0A0T9U4T7</accession>
<name>A0A0T9U4T7_YERAL</name>
<dbReference type="Proteomes" id="UP000041595">
    <property type="component" value="Unassembled WGS sequence"/>
</dbReference>
<evidence type="ECO:0000313" key="3">
    <source>
        <dbReference type="Proteomes" id="UP000041595"/>
    </source>
</evidence>
<evidence type="ECO:0000313" key="2">
    <source>
        <dbReference type="EMBL" id="CNL19742.1"/>
    </source>
</evidence>
<dbReference type="AlphaFoldDB" id="A0A0T9U4T7"/>